<dbReference type="PROSITE" id="PS51352">
    <property type="entry name" value="THIOREDOXIN_2"/>
    <property type="match status" value="1"/>
</dbReference>
<gene>
    <name evidence="15" type="ORF">GCM10008023_12960</name>
</gene>
<evidence type="ECO:0000256" key="13">
    <source>
        <dbReference type="SAM" id="SignalP"/>
    </source>
</evidence>
<evidence type="ECO:0000256" key="11">
    <source>
        <dbReference type="ARBA" id="ARBA00042639"/>
    </source>
</evidence>
<evidence type="ECO:0000256" key="1">
    <source>
        <dbReference type="ARBA" id="ARBA00003330"/>
    </source>
</evidence>
<name>A0ABQ3LFT3_9SPHN</name>
<comment type="function">
    <text evidence="1">Thiol-specific peroxidase that catalyzes the reduction of hydrogen peroxide and organic hydroperoxides to water and alcohols, respectively. Plays a role in cell protection against oxidative stress by detoxifying peroxides and as sensor of hydrogen peroxide-mediated signaling events.</text>
</comment>
<evidence type="ECO:0000256" key="7">
    <source>
        <dbReference type="ARBA" id="ARBA00023157"/>
    </source>
</evidence>
<evidence type="ECO:0000256" key="2">
    <source>
        <dbReference type="ARBA" id="ARBA00011245"/>
    </source>
</evidence>
<evidence type="ECO:0000313" key="16">
    <source>
        <dbReference type="Proteomes" id="UP000652430"/>
    </source>
</evidence>
<comment type="catalytic activity">
    <reaction evidence="12">
        <text>a hydroperoxide + [thioredoxin]-dithiol = an alcohol + [thioredoxin]-disulfide + H2O</text>
        <dbReference type="Rhea" id="RHEA:62620"/>
        <dbReference type="Rhea" id="RHEA-COMP:10698"/>
        <dbReference type="Rhea" id="RHEA-COMP:10700"/>
        <dbReference type="ChEBI" id="CHEBI:15377"/>
        <dbReference type="ChEBI" id="CHEBI:29950"/>
        <dbReference type="ChEBI" id="CHEBI:30879"/>
        <dbReference type="ChEBI" id="CHEBI:35924"/>
        <dbReference type="ChEBI" id="CHEBI:50058"/>
        <dbReference type="EC" id="1.11.1.24"/>
    </reaction>
</comment>
<evidence type="ECO:0000259" key="14">
    <source>
        <dbReference type="PROSITE" id="PS51352"/>
    </source>
</evidence>
<evidence type="ECO:0000256" key="6">
    <source>
        <dbReference type="ARBA" id="ARBA00023002"/>
    </source>
</evidence>
<keyword evidence="16" id="KW-1185">Reference proteome</keyword>
<evidence type="ECO:0000313" key="15">
    <source>
        <dbReference type="EMBL" id="GHH12593.1"/>
    </source>
</evidence>
<dbReference type="PIRSF" id="PIRSF000239">
    <property type="entry name" value="AHPC"/>
    <property type="match status" value="1"/>
</dbReference>
<dbReference type="InterPro" id="IPR036249">
    <property type="entry name" value="Thioredoxin-like_sf"/>
</dbReference>
<dbReference type="InterPro" id="IPR000866">
    <property type="entry name" value="AhpC/TSA"/>
</dbReference>
<comment type="similarity">
    <text evidence="10">Belongs to the peroxiredoxin family. BCP/PrxQ subfamily.</text>
</comment>
<sequence length="180" mass="18286">MKFAVPLIAAATAALLAAAPACAALKVGDAAPNFSTEAALAGKTHPFSLAAALKKGPVVLYFFPAAFTSGCTAEAHAFAEAADDFTKQGATLIGLTAGNAERIKEFSSVECRDKFPVGLATPATISGYDVALPQKAGWTNRTSYVIGKNGKIAYVLSDMAPAGHITGTLAAVKALKAKKG</sequence>
<organism evidence="15 16">
    <name type="scientific">Sphingomonas glacialis</name>
    <dbReference type="NCBI Taxonomy" id="658225"/>
    <lineage>
        <taxon>Bacteria</taxon>
        <taxon>Pseudomonadati</taxon>
        <taxon>Pseudomonadota</taxon>
        <taxon>Alphaproteobacteria</taxon>
        <taxon>Sphingomonadales</taxon>
        <taxon>Sphingomonadaceae</taxon>
        <taxon>Sphingomonas</taxon>
    </lineage>
</organism>
<keyword evidence="4" id="KW-0575">Peroxidase</keyword>
<accession>A0ABQ3LFT3</accession>
<dbReference type="Gene3D" id="3.40.30.10">
    <property type="entry name" value="Glutaredoxin"/>
    <property type="match status" value="1"/>
</dbReference>
<feature type="signal peptide" evidence="13">
    <location>
        <begin position="1"/>
        <end position="23"/>
    </location>
</feature>
<dbReference type="RefSeq" id="WP_189675506.1">
    <property type="nucleotide sequence ID" value="NZ_BNAQ01000001.1"/>
</dbReference>
<dbReference type="EMBL" id="BNAQ01000001">
    <property type="protein sequence ID" value="GHH12593.1"/>
    <property type="molecule type" value="Genomic_DNA"/>
</dbReference>
<keyword evidence="7" id="KW-1015">Disulfide bond</keyword>
<reference evidence="16" key="1">
    <citation type="journal article" date="2019" name="Int. J. Syst. Evol. Microbiol.">
        <title>The Global Catalogue of Microorganisms (GCM) 10K type strain sequencing project: providing services to taxonomists for standard genome sequencing and annotation.</title>
        <authorList>
            <consortium name="The Broad Institute Genomics Platform"/>
            <consortium name="The Broad Institute Genome Sequencing Center for Infectious Disease"/>
            <person name="Wu L."/>
            <person name="Ma J."/>
        </authorList>
    </citation>
    <scope>NUCLEOTIDE SEQUENCE [LARGE SCALE GENOMIC DNA]</scope>
    <source>
        <strain evidence="16">CGMCC 1.8957</strain>
    </source>
</reference>
<feature type="domain" description="Thioredoxin" evidence="14">
    <location>
        <begin position="25"/>
        <end position="177"/>
    </location>
</feature>
<evidence type="ECO:0000256" key="8">
    <source>
        <dbReference type="ARBA" id="ARBA00023284"/>
    </source>
</evidence>
<dbReference type="InterPro" id="IPR050924">
    <property type="entry name" value="Peroxiredoxin_BCP/PrxQ"/>
</dbReference>
<dbReference type="CDD" id="cd03017">
    <property type="entry name" value="PRX_BCP"/>
    <property type="match status" value="1"/>
</dbReference>
<evidence type="ECO:0000256" key="9">
    <source>
        <dbReference type="ARBA" id="ARBA00032824"/>
    </source>
</evidence>
<dbReference type="InterPro" id="IPR013766">
    <property type="entry name" value="Thioredoxin_domain"/>
</dbReference>
<keyword evidence="6" id="KW-0560">Oxidoreductase</keyword>
<dbReference type="SUPFAM" id="SSF52833">
    <property type="entry name" value="Thioredoxin-like"/>
    <property type="match status" value="1"/>
</dbReference>
<dbReference type="PANTHER" id="PTHR42801">
    <property type="entry name" value="THIOREDOXIN-DEPENDENT PEROXIDE REDUCTASE"/>
    <property type="match status" value="1"/>
</dbReference>
<dbReference type="Pfam" id="PF00578">
    <property type="entry name" value="AhpC-TSA"/>
    <property type="match status" value="1"/>
</dbReference>
<dbReference type="InterPro" id="IPR024706">
    <property type="entry name" value="Peroxiredoxin_AhpC-typ"/>
</dbReference>
<feature type="chain" id="PRO_5047321407" description="thioredoxin-dependent peroxiredoxin" evidence="13">
    <location>
        <begin position="24"/>
        <end position="180"/>
    </location>
</feature>
<dbReference type="PANTHER" id="PTHR42801:SF4">
    <property type="entry name" value="AHPC_TSA FAMILY PROTEIN"/>
    <property type="match status" value="1"/>
</dbReference>
<evidence type="ECO:0000256" key="4">
    <source>
        <dbReference type="ARBA" id="ARBA00022559"/>
    </source>
</evidence>
<dbReference type="Proteomes" id="UP000652430">
    <property type="component" value="Unassembled WGS sequence"/>
</dbReference>
<keyword evidence="8" id="KW-0676">Redox-active center</keyword>
<evidence type="ECO:0000256" key="3">
    <source>
        <dbReference type="ARBA" id="ARBA00013017"/>
    </source>
</evidence>
<comment type="caution">
    <text evidence="15">The sequence shown here is derived from an EMBL/GenBank/DDBJ whole genome shotgun (WGS) entry which is preliminary data.</text>
</comment>
<evidence type="ECO:0000256" key="5">
    <source>
        <dbReference type="ARBA" id="ARBA00022862"/>
    </source>
</evidence>
<evidence type="ECO:0000256" key="12">
    <source>
        <dbReference type="ARBA" id="ARBA00049091"/>
    </source>
</evidence>
<protein>
    <recommendedName>
        <fullName evidence="3">thioredoxin-dependent peroxiredoxin</fullName>
        <ecNumber evidence="3">1.11.1.24</ecNumber>
    </recommendedName>
    <alternativeName>
        <fullName evidence="9">Thioredoxin peroxidase</fullName>
    </alternativeName>
    <alternativeName>
        <fullName evidence="11">Thioredoxin-dependent peroxiredoxin Bcp</fullName>
    </alternativeName>
</protein>
<dbReference type="EC" id="1.11.1.24" evidence="3"/>
<proteinExistence type="inferred from homology"/>
<keyword evidence="5" id="KW-0049">Antioxidant</keyword>
<comment type="subunit">
    <text evidence="2">Monomer.</text>
</comment>
<evidence type="ECO:0000256" key="10">
    <source>
        <dbReference type="ARBA" id="ARBA00038489"/>
    </source>
</evidence>
<keyword evidence="13" id="KW-0732">Signal</keyword>